<dbReference type="PANTHER" id="PTHR47515">
    <property type="entry name" value="LOW CALCIUM RESPONSE LOCUS PROTEIN T"/>
    <property type="match status" value="1"/>
</dbReference>
<organism evidence="2 3">
    <name type="scientific">Rhizomicrobium electricum</name>
    <dbReference type="NCBI Taxonomy" id="480070"/>
    <lineage>
        <taxon>Bacteria</taxon>
        <taxon>Pseudomonadati</taxon>
        <taxon>Pseudomonadota</taxon>
        <taxon>Alphaproteobacteria</taxon>
        <taxon>Micropepsales</taxon>
        <taxon>Micropepsaceae</taxon>
        <taxon>Rhizomicrobium</taxon>
    </lineage>
</organism>
<gene>
    <name evidence="2" type="ORF">GCM10008942_38420</name>
</gene>
<keyword evidence="3" id="KW-1185">Reference proteome</keyword>
<reference evidence="3" key="1">
    <citation type="journal article" date="2019" name="Int. J. Syst. Evol. Microbiol.">
        <title>The Global Catalogue of Microorganisms (GCM) 10K type strain sequencing project: providing services to taxonomists for standard genome sequencing and annotation.</title>
        <authorList>
            <consortium name="The Broad Institute Genomics Platform"/>
            <consortium name="The Broad Institute Genome Sequencing Center for Infectious Disease"/>
            <person name="Wu L."/>
            <person name="Ma J."/>
        </authorList>
    </citation>
    <scope>NUCLEOTIDE SEQUENCE [LARGE SCALE GENOMIC DNA]</scope>
    <source>
        <strain evidence="3">JCM 15089</strain>
    </source>
</reference>
<feature type="domain" description="Integrase catalytic" evidence="1">
    <location>
        <begin position="83"/>
        <end position="193"/>
    </location>
</feature>
<dbReference type="InterPro" id="IPR036397">
    <property type="entry name" value="RNaseH_sf"/>
</dbReference>
<dbReference type="Gene3D" id="3.30.420.10">
    <property type="entry name" value="Ribonuclease H-like superfamily/Ribonuclease H"/>
    <property type="match status" value="1"/>
</dbReference>
<dbReference type="InterPro" id="IPR025948">
    <property type="entry name" value="HTH-like_dom"/>
</dbReference>
<evidence type="ECO:0000313" key="3">
    <source>
        <dbReference type="Proteomes" id="UP001499951"/>
    </source>
</evidence>
<proteinExistence type="predicted"/>
<sequence length="193" mass="22859">MLRTERSSYHYKSRRPDRAALRTRIKEIAETRVRYGYRRVHVLLRREGWPVNVKLVNRLYREMGLQLRNKSPKQKVKAKLREDRQEPTCRNDVWAMDFVHDQLFDGRKARVLTMVDAFTRYSPAIEARFNWRGATVADVLERVCKDVGYPRTIRVDLGPQFISKDLDLWAYRRASCSTSRGPESRRTTRTSSP</sequence>
<dbReference type="InterPro" id="IPR001584">
    <property type="entry name" value="Integrase_cat-core"/>
</dbReference>
<evidence type="ECO:0000313" key="2">
    <source>
        <dbReference type="EMBL" id="GAA0585780.1"/>
    </source>
</evidence>
<dbReference type="Pfam" id="PF00665">
    <property type="entry name" value="rve"/>
    <property type="match status" value="1"/>
</dbReference>
<dbReference type="InterPro" id="IPR012337">
    <property type="entry name" value="RNaseH-like_sf"/>
</dbReference>
<dbReference type="EMBL" id="BAAADD010000012">
    <property type="protein sequence ID" value="GAA0585780.1"/>
    <property type="molecule type" value="Genomic_DNA"/>
</dbReference>
<dbReference type="Pfam" id="PF13276">
    <property type="entry name" value="HTH_21"/>
    <property type="match status" value="1"/>
</dbReference>
<name>A0ABP3QAJ0_9PROT</name>
<evidence type="ECO:0000259" key="1">
    <source>
        <dbReference type="PROSITE" id="PS50994"/>
    </source>
</evidence>
<protein>
    <recommendedName>
        <fullName evidence="1">Integrase catalytic domain-containing protein</fullName>
    </recommendedName>
</protein>
<accession>A0ABP3QAJ0</accession>
<dbReference type="PROSITE" id="PS50994">
    <property type="entry name" value="INTEGRASE"/>
    <property type="match status" value="1"/>
</dbReference>
<dbReference type="SUPFAM" id="SSF53098">
    <property type="entry name" value="Ribonuclease H-like"/>
    <property type="match status" value="1"/>
</dbReference>
<dbReference type="PANTHER" id="PTHR47515:SF1">
    <property type="entry name" value="BLR2054 PROTEIN"/>
    <property type="match status" value="1"/>
</dbReference>
<dbReference type="Proteomes" id="UP001499951">
    <property type="component" value="Unassembled WGS sequence"/>
</dbReference>
<comment type="caution">
    <text evidence="2">The sequence shown here is derived from an EMBL/GenBank/DDBJ whole genome shotgun (WGS) entry which is preliminary data.</text>
</comment>